<feature type="domain" description="Rhamnogalacturonase A/B/Epimerase-like pectate lyase" evidence="1">
    <location>
        <begin position="34"/>
        <end position="87"/>
    </location>
</feature>
<name>A0ABT8N9P0_9BACL</name>
<dbReference type="RefSeq" id="WP_301855044.1">
    <property type="nucleotide sequence ID" value="NZ_JAUJWU010000001.1"/>
</dbReference>
<proteinExistence type="predicted"/>
<gene>
    <name evidence="2" type="ORF">QWY13_03785</name>
</gene>
<dbReference type="InterPro" id="IPR024535">
    <property type="entry name" value="RHGA/B-epi-like_pectate_lyase"/>
</dbReference>
<reference evidence="2 3" key="1">
    <citation type="submission" date="2023-07" db="EMBL/GenBank/DDBJ databases">
        <title>Novel species in genus Planococcus.</title>
        <authorList>
            <person name="Ning S."/>
        </authorList>
    </citation>
    <scope>NUCLEOTIDE SEQUENCE [LARGE SCALE GENOMIC DNA]</scope>
    <source>
        <strain evidence="2 3">N017</strain>
    </source>
</reference>
<keyword evidence="2" id="KW-0378">Hydrolase</keyword>
<dbReference type="EMBL" id="JAUJWU010000001">
    <property type="protein sequence ID" value="MDN7244605.1"/>
    <property type="molecule type" value="Genomic_DNA"/>
</dbReference>
<dbReference type="Pfam" id="PF12708">
    <property type="entry name" value="Pect-lyase_RHGA_epim"/>
    <property type="match status" value="1"/>
</dbReference>
<sequence>MAFRPKQGKLFGNQSGKAEILNNSVESSLDGTYNVKSFGATGDGVSNDWQALQEAIDFVYQHPGGGALFFPPGLYRISQPLEVPEADPENTVSWIGHSFKSTVIAPSAPMDYLVRMRGGGGAIQGIKFRGTDPMNGYAQYAKVCMLATDIRDKTFSNAAFVWGAVHGLQITGDGNNNLCVFDRLCVFSQNGTVIKGADGSGRADKVKFRHFNPKANDVHVGAYFKIGSGEGSVYHIDAVTLDSITISPDLKSPLEPGMEYAIYVGCGLQTDRGSDNNVYGIYDCHFVGNAGAGLMVRGLYGHHIQGGNFDSNGIAGIHIGSGMINTTPAYSNTINHAYFESNGYANVILDYPSGLTITEPLLAEPVDGTAGDIASITSLRRYYFDYDTTSISYNGRQYQYVAETDCGTPYLMEGTSQVAVDRPSGARSPAVIELPPAPMHQFGEKLEIFVEDSGGQPVHLVCEHARVNKQPGNRGVLVPAGIGFVITVYYNRRNSSWMVSHTVPVN</sequence>
<comment type="caution">
    <text evidence="2">The sequence shown here is derived from an EMBL/GenBank/DDBJ whole genome shotgun (WGS) entry which is preliminary data.</text>
</comment>
<dbReference type="GO" id="GO:0016787">
    <property type="term" value="F:hydrolase activity"/>
    <property type="evidence" value="ECO:0007669"/>
    <property type="project" value="UniProtKB-KW"/>
</dbReference>
<dbReference type="InterPro" id="IPR011050">
    <property type="entry name" value="Pectin_lyase_fold/virulence"/>
</dbReference>
<accession>A0ABT8N9P0</accession>
<dbReference type="Proteomes" id="UP001172142">
    <property type="component" value="Unassembled WGS sequence"/>
</dbReference>
<organism evidence="2 3">
    <name type="scientific">Planococcus shenhongbingii</name>
    <dbReference type="NCBI Taxonomy" id="3058398"/>
    <lineage>
        <taxon>Bacteria</taxon>
        <taxon>Bacillati</taxon>
        <taxon>Bacillota</taxon>
        <taxon>Bacilli</taxon>
        <taxon>Bacillales</taxon>
        <taxon>Caryophanaceae</taxon>
        <taxon>Planococcus</taxon>
    </lineage>
</organism>
<dbReference type="InterPro" id="IPR012334">
    <property type="entry name" value="Pectin_lyas_fold"/>
</dbReference>
<dbReference type="Gene3D" id="2.160.20.10">
    <property type="entry name" value="Single-stranded right-handed beta-helix, Pectin lyase-like"/>
    <property type="match status" value="1"/>
</dbReference>
<evidence type="ECO:0000259" key="1">
    <source>
        <dbReference type="Pfam" id="PF12708"/>
    </source>
</evidence>
<protein>
    <submittedName>
        <fullName evidence="2">Glycosyl hydrolase family 28-related protein</fullName>
    </submittedName>
</protein>
<evidence type="ECO:0000313" key="3">
    <source>
        <dbReference type="Proteomes" id="UP001172142"/>
    </source>
</evidence>
<evidence type="ECO:0000313" key="2">
    <source>
        <dbReference type="EMBL" id="MDN7244605.1"/>
    </source>
</evidence>
<keyword evidence="3" id="KW-1185">Reference proteome</keyword>
<dbReference type="SUPFAM" id="SSF51126">
    <property type="entry name" value="Pectin lyase-like"/>
    <property type="match status" value="1"/>
</dbReference>